<dbReference type="EMBL" id="CP022098">
    <property type="protein sequence ID" value="ATB41334.1"/>
    <property type="molecule type" value="Genomic_DNA"/>
</dbReference>
<name>A0A250JBQ5_9BACT</name>
<evidence type="ECO:0000313" key="1">
    <source>
        <dbReference type="EMBL" id="ATB41334.1"/>
    </source>
</evidence>
<evidence type="ECO:0000313" key="2">
    <source>
        <dbReference type="Proteomes" id="UP000217257"/>
    </source>
</evidence>
<organism evidence="1 2">
    <name type="scientific">Cystobacter fuscus</name>
    <dbReference type="NCBI Taxonomy" id="43"/>
    <lineage>
        <taxon>Bacteria</taxon>
        <taxon>Pseudomonadati</taxon>
        <taxon>Myxococcota</taxon>
        <taxon>Myxococcia</taxon>
        <taxon>Myxococcales</taxon>
        <taxon>Cystobacterineae</taxon>
        <taxon>Archangiaceae</taxon>
        <taxon>Cystobacter</taxon>
    </lineage>
</organism>
<protein>
    <submittedName>
        <fullName evidence="1">Uncharacterized protein</fullName>
    </submittedName>
</protein>
<sequence length="302" mass="31836">MKTLVPRAMLWVALATGCGPIEEAATPSEAAPGQVTQAIEDDNGLTPNGLAFNGLAFNGLAFNGLAFNGLAFNGLASPLFASWFRQRPSESNVFMKYLVRCAVPEGQKRGYTLGSTTYVWPGGLGLAPGWANGAAATLEEQQVVSACLAALTNKYGRSVLLSVQGTSARGVRISTTSGELAEYSLREACFFGNLFNGAGLFVGNDQGMLDGNQSSLRACALMGKKECAPLVHVGSCHAVCQHDATGTYFTRCTRGGVTYHALSTRLRPQDIYTCGDGRCQFPETCARNNAGPSCKQDCGTCD</sequence>
<gene>
    <name evidence="1" type="ORF">CYFUS_006799</name>
</gene>
<accession>A0A250JBQ5</accession>
<proteinExistence type="predicted"/>
<dbReference type="PROSITE" id="PS51257">
    <property type="entry name" value="PROKAR_LIPOPROTEIN"/>
    <property type="match status" value="1"/>
</dbReference>
<dbReference type="KEGG" id="cfus:CYFUS_006799"/>
<reference evidence="1 2" key="1">
    <citation type="submission" date="2017-06" db="EMBL/GenBank/DDBJ databases">
        <title>Sequencing and comparative analysis of myxobacterial genomes.</title>
        <authorList>
            <person name="Rupp O."/>
            <person name="Goesmann A."/>
            <person name="Sogaard-Andersen L."/>
        </authorList>
    </citation>
    <scope>NUCLEOTIDE SEQUENCE [LARGE SCALE GENOMIC DNA]</scope>
    <source>
        <strain evidence="1 2">DSM 52655</strain>
    </source>
</reference>
<dbReference type="AlphaFoldDB" id="A0A250JBQ5"/>
<dbReference type="RefSeq" id="WP_095989073.1">
    <property type="nucleotide sequence ID" value="NZ_CP022098.1"/>
</dbReference>
<dbReference type="Proteomes" id="UP000217257">
    <property type="component" value="Chromosome"/>
</dbReference>